<keyword evidence="3" id="KW-0812">Transmembrane</keyword>
<dbReference type="STRING" id="162209.IJ22_42370"/>
<dbReference type="OrthoDB" id="2678639at2"/>
<dbReference type="PANTHER" id="PTHR40035">
    <property type="entry name" value="ATP SYNTHASE PROTEIN I"/>
    <property type="match status" value="1"/>
</dbReference>
<evidence type="ECO:0000256" key="1">
    <source>
        <dbReference type="ARBA" id="ARBA00004651"/>
    </source>
</evidence>
<evidence type="ECO:0000256" key="4">
    <source>
        <dbReference type="ARBA" id="ARBA00022989"/>
    </source>
</evidence>
<protein>
    <submittedName>
        <fullName evidence="6">Subunit I of F0F1 ATP synthase</fullName>
    </submittedName>
</protein>
<evidence type="ECO:0000313" key="6">
    <source>
        <dbReference type="EMBL" id="ALS24533.1"/>
    </source>
</evidence>
<evidence type="ECO:0000256" key="3">
    <source>
        <dbReference type="ARBA" id="ARBA00022692"/>
    </source>
</evidence>
<dbReference type="GO" id="GO:0005886">
    <property type="term" value="C:plasma membrane"/>
    <property type="evidence" value="ECO:0007669"/>
    <property type="project" value="UniProtKB-SubCell"/>
</dbReference>
<evidence type="ECO:0000313" key="7">
    <source>
        <dbReference type="Proteomes" id="UP000061660"/>
    </source>
</evidence>
<sequence length="123" mass="13782">MNELSTRLKTVQRIIIFFLSFCFMAWALLPGYRPHFAGLILGTIVSLVNAHYLAWKIRQLTDSVLEGRRRRGGIGFGTRAAISLLAVWGAYEVPEHIAVWTTIIGLIFVQLATLLLGIISIKK</sequence>
<keyword evidence="5" id="KW-0472">Membrane</keyword>
<organism evidence="6 7">
    <name type="scientific">Paenibacillus naphthalenovorans</name>
    <dbReference type="NCBI Taxonomy" id="162209"/>
    <lineage>
        <taxon>Bacteria</taxon>
        <taxon>Bacillati</taxon>
        <taxon>Bacillota</taxon>
        <taxon>Bacilli</taxon>
        <taxon>Bacillales</taxon>
        <taxon>Paenibacillaceae</taxon>
        <taxon>Paenibacillus</taxon>
    </lineage>
</organism>
<dbReference type="RefSeq" id="WP_054817705.1">
    <property type="nucleotide sequence ID" value="NZ_BJCS01000011.1"/>
</dbReference>
<dbReference type="EMBL" id="CP013652">
    <property type="protein sequence ID" value="ALS24533.1"/>
    <property type="molecule type" value="Genomic_DNA"/>
</dbReference>
<accession>A0A0U2WAN3</accession>
<dbReference type="PATRIC" id="fig|162209.4.peg.4483"/>
<comment type="subcellular location">
    <subcellularLocation>
        <location evidence="1">Cell membrane</location>
        <topology evidence="1">Multi-pass membrane protein</topology>
    </subcellularLocation>
</comment>
<dbReference type="Pfam" id="PF03899">
    <property type="entry name" value="ATP-synt_I"/>
    <property type="match status" value="1"/>
</dbReference>
<dbReference type="KEGG" id="pnp:IJ22_42370"/>
<evidence type="ECO:0000256" key="5">
    <source>
        <dbReference type="ARBA" id="ARBA00023136"/>
    </source>
</evidence>
<dbReference type="InterPro" id="IPR039072">
    <property type="entry name" value="ATP_synth_I_Bacilli"/>
</dbReference>
<name>A0A0U2WAN3_9BACL</name>
<reference evidence="7" key="1">
    <citation type="submission" date="2015-12" db="EMBL/GenBank/DDBJ databases">
        <title>Complete genome sequences of two moderately thermophilic Paenibacillus species.</title>
        <authorList>
            <person name="Butler R.III."/>
            <person name="Wang J."/>
            <person name="Stark B.C."/>
            <person name="Pombert J.-F."/>
        </authorList>
    </citation>
    <scope>NUCLEOTIDE SEQUENCE [LARGE SCALE GENOMIC DNA]</scope>
    <source>
        <strain evidence="7">32O-Y</strain>
    </source>
</reference>
<evidence type="ECO:0000256" key="2">
    <source>
        <dbReference type="ARBA" id="ARBA00022475"/>
    </source>
</evidence>
<dbReference type="AlphaFoldDB" id="A0A0U2WAN3"/>
<reference evidence="6 7" key="2">
    <citation type="journal article" date="2016" name="Genome Announc.">
        <title>Complete Genome Sequences of Two Interactive Moderate Thermophiles, Paenibacillus napthalenovorans 32O-Y and Paenibacillus sp. 32O-W.</title>
        <authorList>
            <person name="Butler R.R.III."/>
            <person name="Wang J."/>
            <person name="Stark B.C."/>
            <person name="Pombert J.F."/>
        </authorList>
    </citation>
    <scope>NUCLEOTIDE SEQUENCE [LARGE SCALE GENOMIC DNA]</scope>
    <source>
        <strain evidence="6 7">32O-Y</strain>
    </source>
</reference>
<proteinExistence type="predicted"/>
<gene>
    <name evidence="6" type="ORF">IJ22_42370</name>
</gene>
<dbReference type="PANTHER" id="PTHR40035:SF1">
    <property type="entry name" value="ATP SYNTHASE PROTEIN I"/>
    <property type="match status" value="1"/>
</dbReference>
<keyword evidence="2" id="KW-1003">Cell membrane</keyword>
<dbReference type="Proteomes" id="UP000061660">
    <property type="component" value="Chromosome"/>
</dbReference>
<keyword evidence="4" id="KW-1133">Transmembrane helix</keyword>
<dbReference type="InterPro" id="IPR005598">
    <property type="entry name" value="ATP_synth_I"/>
</dbReference>
<keyword evidence="7" id="KW-1185">Reference proteome</keyword>